<evidence type="ECO:0000256" key="11">
    <source>
        <dbReference type="PIRSR" id="PIRSR610347-3"/>
    </source>
</evidence>
<dbReference type="InterPro" id="IPR029052">
    <property type="entry name" value="Metallo-depent_PP-like"/>
</dbReference>
<dbReference type="Gene3D" id="3.30.870.10">
    <property type="entry name" value="Endonuclease Chain A"/>
    <property type="match status" value="1"/>
</dbReference>
<evidence type="ECO:0000256" key="8">
    <source>
        <dbReference type="ARBA" id="ARBA00023242"/>
    </source>
</evidence>
<evidence type="ECO:0000256" key="5">
    <source>
        <dbReference type="ARBA" id="ARBA00022801"/>
    </source>
</evidence>
<dbReference type="GO" id="GO:0003697">
    <property type="term" value="F:single-stranded DNA binding"/>
    <property type="evidence" value="ECO:0007669"/>
    <property type="project" value="TreeGrafter"/>
</dbReference>
<feature type="active site" description="Proton donor/acceptor" evidence="9">
    <location>
        <position position="664"/>
    </location>
</feature>
<feature type="binding site" evidence="10">
    <location>
        <position position="666"/>
    </location>
    <ligand>
        <name>substrate</name>
    </ligand>
</feature>
<evidence type="ECO:0000313" key="13">
    <source>
        <dbReference type="EMBL" id="KKY17466.1"/>
    </source>
</evidence>
<dbReference type="SUPFAM" id="SSF56300">
    <property type="entry name" value="Metallo-dependent phosphatases"/>
    <property type="match status" value="1"/>
</dbReference>
<dbReference type="InterPro" id="IPR004843">
    <property type="entry name" value="Calcineurin-like_PHP"/>
</dbReference>
<reference evidence="13 14" key="2">
    <citation type="submission" date="2015-05" db="EMBL/GenBank/DDBJ databases">
        <authorList>
            <person name="Morales-Cruz A."/>
            <person name="Amrine K.C."/>
            <person name="Cantu D."/>
        </authorList>
    </citation>
    <scope>NUCLEOTIDE SEQUENCE [LARGE SCALE GENOMIC DNA]</scope>
    <source>
        <strain evidence="13">UCRPC4</strain>
    </source>
</reference>
<comment type="caution">
    <text evidence="13">The sequence shown here is derived from an EMBL/GenBank/DDBJ whole genome shotgun (WGS) entry which is preliminary data.</text>
</comment>
<feature type="domain" description="Calcineurin-like phosphoesterase" evidence="12">
    <location>
        <begin position="68"/>
        <end position="239"/>
    </location>
</feature>
<feature type="active site" description="Nucleophile" evidence="9">
    <location>
        <position position="494"/>
    </location>
</feature>
<keyword evidence="3" id="KW-0540">Nuclease</keyword>
<keyword evidence="14" id="KW-1185">Reference proteome</keyword>
<evidence type="ECO:0000313" key="14">
    <source>
        <dbReference type="Proteomes" id="UP000053317"/>
    </source>
</evidence>
<organism evidence="13 14">
    <name type="scientific">Phaeomoniella chlamydospora</name>
    <name type="common">Phaeoacremonium chlamydosporum</name>
    <dbReference type="NCBI Taxonomy" id="158046"/>
    <lineage>
        <taxon>Eukaryota</taxon>
        <taxon>Fungi</taxon>
        <taxon>Dikarya</taxon>
        <taxon>Ascomycota</taxon>
        <taxon>Pezizomycotina</taxon>
        <taxon>Eurotiomycetes</taxon>
        <taxon>Chaetothyriomycetidae</taxon>
        <taxon>Phaeomoniellales</taxon>
        <taxon>Phaeomoniellaceae</taxon>
        <taxon>Phaeomoniella</taxon>
    </lineage>
</organism>
<dbReference type="InterPro" id="IPR010347">
    <property type="entry name" value="Tdp1"/>
</dbReference>
<evidence type="ECO:0000256" key="4">
    <source>
        <dbReference type="ARBA" id="ARBA00022763"/>
    </source>
</evidence>
<dbReference type="Proteomes" id="UP000053317">
    <property type="component" value="Unassembled WGS sequence"/>
</dbReference>
<keyword evidence="6" id="KW-0269">Exonuclease</keyword>
<dbReference type="PANTHER" id="PTHR12415">
    <property type="entry name" value="TYROSYL-DNA PHOSPHODIESTERASE 1"/>
    <property type="match status" value="1"/>
</dbReference>
<protein>
    <submittedName>
        <fullName evidence="13">Putative calcineurin-like phosphoesterase</fullName>
    </submittedName>
</protein>
<dbReference type="GO" id="GO:0017005">
    <property type="term" value="F:3'-tyrosyl-DNA phosphodiesterase activity"/>
    <property type="evidence" value="ECO:0007669"/>
    <property type="project" value="TreeGrafter"/>
</dbReference>
<dbReference type="AlphaFoldDB" id="A0A0G2E563"/>
<dbReference type="Gene3D" id="3.60.21.10">
    <property type="match status" value="1"/>
</dbReference>
<accession>A0A0G2E563</accession>
<dbReference type="GO" id="GO:0005634">
    <property type="term" value="C:nucleus"/>
    <property type="evidence" value="ECO:0007669"/>
    <property type="project" value="UniProtKB-SubCell"/>
</dbReference>
<dbReference type="EMBL" id="LCWF01000145">
    <property type="protein sequence ID" value="KKY17466.1"/>
    <property type="molecule type" value="Genomic_DNA"/>
</dbReference>
<dbReference type="OrthoDB" id="630188at2759"/>
<evidence type="ECO:0000256" key="1">
    <source>
        <dbReference type="ARBA" id="ARBA00004123"/>
    </source>
</evidence>
<dbReference type="PANTHER" id="PTHR12415:SF0">
    <property type="entry name" value="TYROSYL-DNA PHOSPHODIESTERASE 1"/>
    <property type="match status" value="1"/>
</dbReference>
<evidence type="ECO:0000256" key="3">
    <source>
        <dbReference type="ARBA" id="ARBA00022722"/>
    </source>
</evidence>
<evidence type="ECO:0000256" key="6">
    <source>
        <dbReference type="ARBA" id="ARBA00022839"/>
    </source>
</evidence>
<comment type="subcellular location">
    <subcellularLocation>
        <location evidence="1">Nucleus</location>
    </subcellularLocation>
</comment>
<reference evidence="13 14" key="1">
    <citation type="submission" date="2015-05" db="EMBL/GenBank/DDBJ databases">
        <title>Distinctive expansion of gene families associated with plant cell wall degradation and secondary metabolism in the genomes of grapevine trunk pathogens.</title>
        <authorList>
            <person name="Lawrence D.P."/>
            <person name="Travadon R."/>
            <person name="Rolshausen P.E."/>
            <person name="Baumgartner K."/>
        </authorList>
    </citation>
    <scope>NUCLEOTIDE SEQUENCE [LARGE SCALE GENOMIC DNA]</scope>
    <source>
        <strain evidence="13">UCRPC4</strain>
    </source>
</reference>
<dbReference type="FunFam" id="3.30.870.10:FF:000038">
    <property type="entry name" value="Probable tyrosyl-DNA phosphodiesterase"/>
    <property type="match status" value="1"/>
</dbReference>
<dbReference type="CDD" id="cd09123">
    <property type="entry name" value="PLDc_Tdp1_2"/>
    <property type="match status" value="1"/>
</dbReference>
<evidence type="ECO:0000256" key="7">
    <source>
        <dbReference type="ARBA" id="ARBA00023204"/>
    </source>
</evidence>
<evidence type="ECO:0000256" key="10">
    <source>
        <dbReference type="PIRSR" id="PIRSR610347-2"/>
    </source>
</evidence>
<feature type="site" description="Interaction with DNA" evidence="11">
    <location>
        <position position="691"/>
    </location>
</feature>
<evidence type="ECO:0000256" key="2">
    <source>
        <dbReference type="ARBA" id="ARBA00010205"/>
    </source>
</evidence>
<dbReference type="CDD" id="cd07379">
    <property type="entry name" value="MPP_239FB"/>
    <property type="match status" value="1"/>
</dbReference>
<dbReference type="SUPFAM" id="SSF56024">
    <property type="entry name" value="Phospholipase D/nuclease"/>
    <property type="match status" value="2"/>
</dbReference>
<feature type="binding site" evidence="10">
    <location>
        <position position="496"/>
    </location>
    <ligand>
        <name>substrate</name>
    </ligand>
</feature>
<keyword evidence="5" id="KW-0378">Hydrolase</keyword>
<keyword evidence="7" id="KW-0234">DNA repair</keyword>
<dbReference type="Pfam" id="PF06087">
    <property type="entry name" value="Tyr-DNA_phospho"/>
    <property type="match status" value="2"/>
</dbReference>
<dbReference type="GO" id="GO:0003690">
    <property type="term" value="F:double-stranded DNA binding"/>
    <property type="evidence" value="ECO:0007669"/>
    <property type="project" value="TreeGrafter"/>
</dbReference>
<sequence>MGLFHRRPHPPFEALPLYADFLASPLRFLLLHLYYIFLYVRGPAHAPTASTKPLKVICISDTHSKTASIPSGDLLIHAGDLANAGTVSEITKQIDWLSSLPHTHKIFICGNHDGAFDPRARCIVDRNSTTDLAHYASARSIHYLQHSSVTIKFASHSDRQLKIYGAPQIPACGGADMAFQYPRGSDAWTGTVPRDTDVLITHTPPKWHHDLSHGMGDEFLLQEVWRVKPLLHVFGHVHAAPGREGCWWDETQRAYERIMDRGQRGILGDAFNIGSMVDGVILIIHGLMGILWSKIWGGEVKGSIMVNATLTGATVKTATRISDTKTRYPVHHAKSSPVYHVKRQAFLFSLDRSVTPPPRKFASPKNNPMSTADTEDGRVVRIGVHDTRKSERSPFQLTHIQDLPADYNADTVKLNDILGDPLIKECWQFNYLFDIDWLMTHFDSDVRDIVQVKIVHGSWKKEASNRIAIDDACQRRPNVKAITAYLPDPFGTHHSKMMILIRHDDFVQVVIHTSNMIPQDWTNMSQAVPCQQVASATKRTARPHVVVQVSSIATLGKNDTYLKDTIFKALSTTAAVPAALSGAGTAQDAKFSIIFPDAETIRASLDGYTSGSSIHMKVQSWIHQQQLQYMRRHLCHWAPPRGNGYPPSTSAAQRSALRQRAAPHIKTYIRFTDSEKMDEIDWAMITSANLSTQAWGTAVTSNGEVRVQSYEIGVVVWPDLFQHEQDDTGPTSPAQVSQTGTKVKMIPTFGTDYPMQTNCDNEESIVGLRMPYDLPLVKYSPDDLPWCATMAHSETDWMGRVWGGYGE</sequence>
<gene>
    <name evidence="13" type="ORF">UCRPC4_g05527</name>
</gene>
<evidence type="ECO:0000256" key="9">
    <source>
        <dbReference type="PIRSR" id="PIRSR610347-1"/>
    </source>
</evidence>
<keyword evidence="8" id="KW-0539">Nucleus</keyword>
<evidence type="ECO:0000259" key="12">
    <source>
        <dbReference type="Pfam" id="PF00149"/>
    </source>
</evidence>
<proteinExistence type="inferred from homology"/>
<dbReference type="Pfam" id="PF00149">
    <property type="entry name" value="Metallophos"/>
    <property type="match status" value="1"/>
</dbReference>
<comment type="similarity">
    <text evidence="2">Belongs to the tyrosyl-DNA phosphodiesterase family.</text>
</comment>
<keyword evidence="4" id="KW-0227">DNA damage</keyword>
<name>A0A0G2E563_PHACM</name>
<dbReference type="GO" id="GO:0006281">
    <property type="term" value="P:DNA repair"/>
    <property type="evidence" value="ECO:0007669"/>
    <property type="project" value="UniProtKB-KW"/>
</dbReference>
<dbReference type="GO" id="GO:0004527">
    <property type="term" value="F:exonuclease activity"/>
    <property type="evidence" value="ECO:0007669"/>
    <property type="project" value="UniProtKB-KW"/>
</dbReference>